<sequence length="691" mass="78524">MNSTATGRRQGLRKGTRSCWECKRRKTRCIFSSGAAHTAPCTGCQRRGLACVSQEVPEETARPTVPYQPLNDRLVRVEKLLEEIAAKQDSRPTPTRHSDPDNVFNVNPDVVYTPGISACMSVDDGYEIEYVSLNKRHFENMPRQPREQLEELQTVLPTTEDMSIIARVISHDALYYHMMMAIPYTQANFPTSNTLGSLTTLPDLTSHPVLIAKRLLIIATFLQGMAPEHRNQAMRLSMPVDVMKACLVDVARRLAETRDDQIRYMEEMECILLEAVFHANCGNLRRCWLAFRRLMAIGQLLGMNRPGRQLVQFLDAENVADPPFMYFQIIYMERVLCLLLGQPQGSSGCDAMLLSDENPVQRMEFLHSSVASQILRRNEEGLCYEDYSATQKIDIEMQKAARVVPQDWWLVPDLSVKSDRVRGFCQLTTHLMHHYLLIQLHLPFILPSPTEVRQDYSIFTCIHASREVLARFISFHCLNGVTFNFSRLYFFALIAIEAILLAHINSRSFRDWGDILAHQRANDRSIAMQVLKHVDRASEICPEVRYEKSANILRQLLQIENEAYEQCSLEGPDQQRTQYGLRVSVPFFGIVTVTRQGIIKSQGPFVTLVQSYEPQAAFGLESGRQGDPAQPFPYATGIETNNSAATLSNDDHRLFPDSGQARTGLDHSDFLIEEDFPSVDTNFFDSMVTEP</sequence>
<dbReference type="GO" id="GO:0008270">
    <property type="term" value="F:zinc ion binding"/>
    <property type="evidence" value="ECO:0007669"/>
    <property type="project" value="InterPro"/>
</dbReference>
<evidence type="ECO:0000256" key="3">
    <source>
        <dbReference type="ARBA" id="ARBA00023242"/>
    </source>
</evidence>
<dbReference type="PANTHER" id="PTHR47840">
    <property type="entry name" value="ZN(II)2CYS6 TRANSCRIPTION FACTOR (EUROFUNG)-RELATED"/>
    <property type="match status" value="1"/>
</dbReference>
<gene>
    <name evidence="6" type="ORF">IM811_000307</name>
</gene>
<dbReference type="PROSITE" id="PS50048">
    <property type="entry name" value="ZN2_CY6_FUNGAL_2"/>
    <property type="match status" value="1"/>
</dbReference>
<protein>
    <recommendedName>
        <fullName evidence="5">Zn(2)-C6 fungal-type domain-containing protein</fullName>
    </recommendedName>
</protein>
<keyword evidence="3" id="KW-0539">Nucleus</keyword>
<evidence type="ECO:0000313" key="6">
    <source>
        <dbReference type="EMBL" id="KAF9758613.1"/>
    </source>
</evidence>
<keyword evidence="2" id="KW-0804">Transcription</keyword>
<dbReference type="CDD" id="cd12148">
    <property type="entry name" value="fungal_TF_MHR"/>
    <property type="match status" value="1"/>
</dbReference>
<dbReference type="EMBL" id="JADCTT010000001">
    <property type="protein sequence ID" value="KAF9758613.1"/>
    <property type="molecule type" value="Genomic_DNA"/>
</dbReference>
<evidence type="ECO:0000256" key="1">
    <source>
        <dbReference type="ARBA" id="ARBA00023015"/>
    </source>
</evidence>
<feature type="domain" description="Zn(2)-C6 fungal-type" evidence="5">
    <location>
        <begin position="18"/>
        <end position="53"/>
    </location>
</feature>
<feature type="region of interest" description="Disordered" evidence="4">
    <location>
        <begin position="85"/>
        <end position="104"/>
    </location>
</feature>
<proteinExistence type="predicted"/>
<feature type="compositionally biased region" description="Basic and acidic residues" evidence="4">
    <location>
        <begin position="85"/>
        <end position="100"/>
    </location>
</feature>
<evidence type="ECO:0000256" key="4">
    <source>
        <dbReference type="SAM" id="MobiDB-lite"/>
    </source>
</evidence>
<keyword evidence="1" id="KW-0805">Transcription regulation</keyword>
<dbReference type="InterPro" id="IPR001138">
    <property type="entry name" value="Zn2Cys6_DnaBD"/>
</dbReference>
<dbReference type="Pfam" id="PF00172">
    <property type="entry name" value="Zn_clus"/>
    <property type="match status" value="1"/>
</dbReference>
<dbReference type="SUPFAM" id="SSF57701">
    <property type="entry name" value="Zn2/Cys6 DNA-binding domain"/>
    <property type="match status" value="1"/>
</dbReference>
<accession>A0A8H7NMT0</accession>
<dbReference type="PROSITE" id="PS00463">
    <property type="entry name" value="ZN2_CY6_FUNGAL_1"/>
    <property type="match status" value="1"/>
</dbReference>
<dbReference type="InterPro" id="IPR036864">
    <property type="entry name" value="Zn2-C6_fun-type_DNA-bd_sf"/>
</dbReference>
<dbReference type="PANTHER" id="PTHR47840:SF1">
    <property type="entry name" value="ZN(II)2CYS6 TRANSCRIPTION FACTOR (EUROFUNG)"/>
    <property type="match status" value="1"/>
</dbReference>
<comment type="caution">
    <text evidence="6">The sequence shown here is derived from an EMBL/GenBank/DDBJ whole genome shotgun (WGS) entry which is preliminary data.</text>
</comment>
<dbReference type="GO" id="GO:0000981">
    <property type="term" value="F:DNA-binding transcription factor activity, RNA polymerase II-specific"/>
    <property type="evidence" value="ECO:0007669"/>
    <property type="project" value="InterPro"/>
</dbReference>
<dbReference type="AlphaFoldDB" id="A0A8H7NMT0"/>
<evidence type="ECO:0000259" key="5">
    <source>
        <dbReference type="PROSITE" id="PS50048"/>
    </source>
</evidence>
<dbReference type="Proteomes" id="UP000616885">
    <property type="component" value="Unassembled WGS sequence"/>
</dbReference>
<evidence type="ECO:0000256" key="2">
    <source>
        <dbReference type="ARBA" id="ARBA00023163"/>
    </source>
</evidence>
<dbReference type="Gene3D" id="4.10.240.10">
    <property type="entry name" value="Zn(2)-C6 fungal-type DNA-binding domain"/>
    <property type="match status" value="1"/>
</dbReference>
<dbReference type="SMART" id="SM00066">
    <property type="entry name" value="GAL4"/>
    <property type="match status" value="1"/>
</dbReference>
<reference evidence="6" key="1">
    <citation type="submission" date="2020-10" db="EMBL/GenBank/DDBJ databases">
        <title>High-Quality Genome Resource of Clonostachys rosea strain S41 by Oxford Nanopore Long-Read Sequencing.</title>
        <authorList>
            <person name="Wang H."/>
        </authorList>
    </citation>
    <scope>NUCLEOTIDE SEQUENCE</scope>
    <source>
        <strain evidence="6">S41</strain>
    </source>
</reference>
<organism evidence="6 7">
    <name type="scientific">Bionectria ochroleuca</name>
    <name type="common">Gliocladium roseum</name>
    <dbReference type="NCBI Taxonomy" id="29856"/>
    <lineage>
        <taxon>Eukaryota</taxon>
        <taxon>Fungi</taxon>
        <taxon>Dikarya</taxon>
        <taxon>Ascomycota</taxon>
        <taxon>Pezizomycotina</taxon>
        <taxon>Sordariomycetes</taxon>
        <taxon>Hypocreomycetidae</taxon>
        <taxon>Hypocreales</taxon>
        <taxon>Bionectriaceae</taxon>
        <taxon>Clonostachys</taxon>
    </lineage>
</organism>
<dbReference type="CDD" id="cd00067">
    <property type="entry name" value="GAL4"/>
    <property type="match status" value="1"/>
</dbReference>
<evidence type="ECO:0000313" key="7">
    <source>
        <dbReference type="Proteomes" id="UP000616885"/>
    </source>
</evidence>
<name>A0A8H7NMT0_BIOOC</name>